<reference evidence="2 3" key="1">
    <citation type="journal article" date="2020" name="Front. Microbiol.">
        <title>Single-cell genomics of novel Actinobacteria with the Wood-Ljungdahl pathway discovered in a serpentinizing system.</title>
        <authorList>
            <person name="Merino N."/>
            <person name="Kawai M."/>
            <person name="Boyd E.S."/>
            <person name="Colman D.R."/>
            <person name="McGlynn S.E."/>
            <person name="Nealson K.H."/>
            <person name="Kurokawa K."/>
            <person name="Hongoh Y."/>
        </authorList>
    </citation>
    <scope>NUCLEOTIDE SEQUENCE [LARGE SCALE GENOMIC DNA]</scope>
    <source>
        <strain evidence="2 3">S33</strain>
    </source>
</reference>
<keyword evidence="3" id="KW-1185">Reference proteome</keyword>
<dbReference type="AlphaFoldDB" id="A0A6V8P9A5"/>
<dbReference type="Gene3D" id="3.40.50.300">
    <property type="entry name" value="P-loop containing nucleotide triphosphate hydrolases"/>
    <property type="match status" value="1"/>
</dbReference>
<feature type="region of interest" description="Disordered" evidence="1">
    <location>
        <begin position="93"/>
        <end position="115"/>
    </location>
</feature>
<organism evidence="2 3">
    <name type="scientific">Candidatus Hakubella thermalkaliphila</name>
    <dbReference type="NCBI Taxonomy" id="2754717"/>
    <lineage>
        <taxon>Bacteria</taxon>
        <taxon>Bacillati</taxon>
        <taxon>Actinomycetota</taxon>
        <taxon>Actinomycetota incertae sedis</taxon>
        <taxon>Candidatus Hakubellales</taxon>
        <taxon>Candidatus Hakubellaceae</taxon>
        <taxon>Candidatus Hakubella</taxon>
    </lineage>
</organism>
<dbReference type="RefSeq" id="WP_176233725.1">
    <property type="nucleotide sequence ID" value="NZ_BLRY01000158.1"/>
</dbReference>
<dbReference type="InterPro" id="IPR027417">
    <property type="entry name" value="P-loop_NTPase"/>
</dbReference>
<gene>
    <name evidence="2" type="ORF">HKBW3S33_01680</name>
</gene>
<evidence type="ECO:0000313" key="3">
    <source>
        <dbReference type="Proteomes" id="UP000591948"/>
    </source>
</evidence>
<dbReference type="EMBL" id="BLRY01000158">
    <property type="protein sequence ID" value="GFP28264.1"/>
    <property type="molecule type" value="Genomic_DNA"/>
</dbReference>
<name>A0A6V8P9A5_9ACTN</name>
<feature type="non-terminal residue" evidence="2">
    <location>
        <position position="295"/>
    </location>
</feature>
<proteinExistence type="predicted"/>
<evidence type="ECO:0000313" key="2">
    <source>
        <dbReference type="EMBL" id="GFP28264.1"/>
    </source>
</evidence>
<feature type="compositionally biased region" description="Basic and acidic residues" evidence="1">
    <location>
        <begin position="93"/>
        <end position="103"/>
    </location>
</feature>
<dbReference type="Proteomes" id="UP000591948">
    <property type="component" value="Unassembled WGS sequence"/>
</dbReference>
<protein>
    <recommendedName>
        <fullName evidence="4">CobQ/CobB/MinD/ParA nucleotide binding domain-containing protein</fullName>
    </recommendedName>
</protein>
<sequence>MDRKVVAIADNEEDLDKLKSLIDVDILRDKVVLLCPKEGGELLGALKYQQPVALLATSGAFLRFLKTSLQEIRTLNPLLTVLVVCLEKLKKEEEDKHQDKGDQGDDYEDEDGDGEDVLREISPSEVDDLLLPPVSRRSVSQKLVMALHRAERLQNLLHSNSQNLHGEPFLPKPKVISVIGSRGGCGVSLFSSYLSHLVSRELTDKSVLMADFDVEEGDLRMIFGGQEALRARGYGEPIDVVDELDKDMIGRVIHKVGDLNLLFSPSQEQLLDSLDLHFFSVPFKLPARLLPRAPP</sequence>
<evidence type="ECO:0000256" key="1">
    <source>
        <dbReference type="SAM" id="MobiDB-lite"/>
    </source>
</evidence>
<evidence type="ECO:0008006" key="4">
    <source>
        <dbReference type="Google" id="ProtNLM"/>
    </source>
</evidence>
<feature type="compositionally biased region" description="Acidic residues" evidence="1">
    <location>
        <begin position="104"/>
        <end position="115"/>
    </location>
</feature>
<accession>A0A6V8P9A5</accession>
<comment type="caution">
    <text evidence="2">The sequence shown here is derived from an EMBL/GenBank/DDBJ whole genome shotgun (WGS) entry which is preliminary data.</text>
</comment>